<comment type="caution">
    <text evidence="1">The sequence shown here is derived from an EMBL/GenBank/DDBJ whole genome shotgun (WGS) entry which is preliminary data.</text>
</comment>
<dbReference type="Proteomes" id="UP000789525">
    <property type="component" value="Unassembled WGS sequence"/>
</dbReference>
<evidence type="ECO:0000313" key="2">
    <source>
        <dbReference type="Proteomes" id="UP000789525"/>
    </source>
</evidence>
<keyword evidence="2" id="KW-1185">Reference proteome</keyword>
<proteinExistence type="predicted"/>
<accession>A0ACA9LNZ1</accession>
<reference evidence="1" key="1">
    <citation type="submission" date="2021-06" db="EMBL/GenBank/DDBJ databases">
        <authorList>
            <person name="Kallberg Y."/>
            <person name="Tangrot J."/>
            <person name="Rosling A."/>
        </authorList>
    </citation>
    <scope>NUCLEOTIDE SEQUENCE</scope>
    <source>
        <strain evidence="1">CL356</strain>
    </source>
</reference>
<organism evidence="1 2">
    <name type="scientific">Acaulospora colombiana</name>
    <dbReference type="NCBI Taxonomy" id="27376"/>
    <lineage>
        <taxon>Eukaryota</taxon>
        <taxon>Fungi</taxon>
        <taxon>Fungi incertae sedis</taxon>
        <taxon>Mucoromycota</taxon>
        <taxon>Glomeromycotina</taxon>
        <taxon>Glomeromycetes</taxon>
        <taxon>Diversisporales</taxon>
        <taxon>Acaulosporaceae</taxon>
        <taxon>Acaulospora</taxon>
    </lineage>
</organism>
<gene>
    <name evidence="1" type="ORF">ACOLOM_LOCUS4437</name>
</gene>
<name>A0ACA9LNZ1_9GLOM</name>
<feature type="non-terminal residue" evidence="1">
    <location>
        <position position="1"/>
    </location>
</feature>
<evidence type="ECO:0000313" key="1">
    <source>
        <dbReference type="EMBL" id="CAG8540043.1"/>
    </source>
</evidence>
<sequence length="413" mass="46159">KPSIDNIDVNSIAFFNAPVHSPDFQMPTGIPSILPPPTNNQLFHLPTPKIPNLNPSISQPSSQFSTRSSRSYSLSSGQGNKSNQCTNFDQKREMRLERNRVAAKECRERKKAYVQNLERKATEMQQENATLRKKVYDLKAQLEWAESKVAEKDQLESMVQKLKAKIMNMEKGNALISSLALQEVDELIEEWHPEPLVSKISEEKRIELEKVPVVNGPTGPKVKLANGKILMNLASFDFLGCSANEQLKEKAVEILRRYGVGSCGPPGFYGTIALAVCATESLLNLARNPSLPETILSNTKTFKNGLANMKYAKVVGSLDSPIFHLRLNGDEIKIDNVEEKDKLLQEIVDEAMNNGILLTRAKYVRSQENFYIEPSIRVCISAAFTKKEIEKAASTIKNVITKVLKNKIKLDSS</sequence>
<dbReference type="EMBL" id="CAJVPT010007299">
    <property type="protein sequence ID" value="CAG8540043.1"/>
    <property type="molecule type" value="Genomic_DNA"/>
</dbReference>
<protein>
    <submittedName>
        <fullName evidence="1">14131_t:CDS:1</fullName>
    </submittedName>
</protein>